<comment type="subcellular location">
    <subcellularLocation>
        <location evidence="1">Membrane</location>
        <topology evidence="1">Multi-pass membrane protein</topology>
    </subcellularLocation>
</comment>
<sequence>MSWTCFFLGGILLCLMVLWNDTFARFVIGLTAGLLLGFGCNTTFGFRIHPDHPEMTLVTLLVVLGAMSGFLTVKKPYWSIIISTSWIGANTMAWGLGYFVGQYPNGASLSKFRDPESHHYAIPSAWWGYLAGTVVCFLLGTLLQHYANDNYHFSHARGDHY</sequence>
<evidence type="ECO:0000256" key="5">
    <source>
        <dbReference type="ARBA" id="ARBA00023136"/>
    </source>
</evidence>
<feature type="transmembrane region" description="Helical" evidence="7">
    <location>
        <begin position="80"/>
        <end position="100"/>
    </location>
</feature>
<evidence type="ECO:0000256" key="2">
    <source>
        <dbReference type="ARBA" id="ARBA00006244"/>
    </source>
</evidence>
<dbReference type="InParanoid" id="K3WC70"/>
<evidence type="ECO:0000256" key="4">
    <source>
        <dbReference type="ARBA" id="ARBA00022989"/>
    </source>
</evidence>
<feature type="transmembrane region" description="Helical" evidence="7">
    <location>
        <begin position="55"/>
        <end position="73"/>
    </location>
</feature>
<dbReference type="Proteomes" id="UP000019132">
    <property type="component" value="Unassembled WGS sequence"/>
</dbReference>
<keyword evidence="5 7" id="KW-0472">Membrane</keyword>
<dbReference type="InterPro" id="IPR040236">
    <property type="entry name" value="TMEM198"/>
</dbReference>
<evidence type="ECO:0000313" key="10">
    <source>
        <dbReference type="Proteomes" id="UP000019132"/>
    </source>
</evidence>
<dbReference type="EnsemblProtists" id="PYU1_T002561">
    <property type="protein sequence ID" value="PYU1_T002561"/>
    <property type="gene ID" value="PYU1_G002558"/>
</dbReference>
<dbReference type="STRING" id="431595.K3WC70"/>
<evidence type="ECO:0000256" key="1">
    <source>
        <dbReference type="ARBA" id="ARBA00004141"/>
    </source>
</evidence>
<reference evidence="9" key="3">
    <citation type="submission" date="2014-11" db="UniProtKB">
        <authorList>
            <consortium name="EnsemblProtists"/>
        </authorList>
    </citation>
    <scope>IDENTIFICATION</scope>
    <source>
        <strain evidence="9">DAOM BR144</strain>
    </source>
</reference>
<dbReference type="GO" id="GO:0005886">
    <property type="term" value="C:plasma membrane"/>
    <property type="evidence" value="ECO:0007669"/>
    <property type="project" value="TreeGrafter"/>
</dbReference>
<protein>
    <recommendedName>
        <fullName evidence="6">Transmembrane protein 198</fullName>
    </recommendedName>
</protein>
<reference evidence="10" key="1">
    <citation type="journal article" date="2010" name="Genome Biol.">
        <title>Genome sequence of the necrotrophic plant pathogen Pythium ultimum reveals original pathogenicity mechanisms and effector repertoire.</title>
        <authorList>
            <person name="Levesque C.A."/>
            <person name="Brouwer H."/>
            <person name="Cano L."/>
            <person name="Hamilton J.P."/>
            <person name="Holt C."/>
            <person name="Huitema E."/>
            <person name="Raffaele S."/>
            <person name="Robideau G.P."/>
            <person name="Thines M."/>
            <person name="Win J."/>
            <person name="Zerillo M.M."/>
            <person name="Beakes G.W."/>
            <person name="Boore J.L."/>
            <person name="Busam D."/>
            <person name="Dumas B."/>
            <person name="Ferriera S."/>
            <person name="Fuerstenberg S.I."/>
            <person name="Gachon C.M."/>
            <person name="Gaulin E."/>
            <person name="Govers F."/>
            <person name="Grenville-Briggs L."/>
            <person name="Horner N."/>
            <person name="Hostetler J."/>
            <person name="Jiang R.H."/>
            <person name="Johnson J."/>
            <person name="Krajaejun T."/>
            <person name="Lin H."/>
            <person name="Meijer H.J."/>
            <person name="Moore B."/>
            <person name="Morris P."/>
            <person name="Phuntmart V."/>
            <person name="Puiu D."/>
            <person name="Shetty J."/>
            <person name="Stajich J.E."/>
            <person name="Tripathy S."/>
            <person name="Wawra S."/>
            <person name="van West P."/>
            <person name="Whitty B.R."/>
            <person name="Coutinho P.M."/>
            <person name="Henrissat B."/>
            <person name="Martin F."/>
            <person name="Thomas P.D."/>
            <person name="Tyler B.M."/>
            <person name="De Vries R.P."/>
            <person name="Kamoun S."/>
            <person name="Yandell M."/>
            <person name="Tisserat N."/>
            <person name="Buell C.R."/>
        </authorList>
    </citation>
    <scope>NUCLEOTIDE SEQUENCE</scope>
    <source>
        <strain evidence="10">DAOM:BR144</strain>
    </source>
</reference>
<reference evidence="10" key="2">
    <citation type="submission" date="2010-04" db="EMBL/GenBank/DDBJ databases">
        <authorList>
            <person name="Buell R."/>
            <person name="Hamilton J."/>
            <person name="Hostetler J."/>
        </authorList>
    </citation>
    <scope>NUCLEOTIDE SEQUENCE [LARGE SCALE GENOMIC DNA]</scope>
    <source>
        <strain evidence="10">DAOM:BR144</strain>
    </source>
</reference>
<keyword evidence="3 7" id="KW-0812">Transmembrane</keyword>
<comment type="similarity">
    <text evidence="2">Belongs to the TMEM198 family.</text>
</comment>
<feature type="domain" description="TM7S3/TM198-like" evidence="8">
    <location>
        <begin position="2"/>
        <end position="145"/>
    </location>
</feature>
<keyword evidence="10" id="KW-1185">Reference proteome</keyword>
<evidence type="ECO:0000256" key="3">
    <source>
        <dbReference type="ARBA" id="ARBA00022692"/>
    </source>
</evidence>
<evidence type="ECO:0000256" key="7">
    <source>
        <dbReference type="SAM" id="Phobius"/>
    </source>
</evidence>
<evidence type="ECO:0000313" key="9">
    <source>
        <dbReference type="EnsemblProtists" id="PYU1_T002561"/>
    </source>
</evidence>
<keyword evidence="4 7" id="KW-1133">Transmembrane helix</keyword>
<evidence type="ECO:0000256" key="6">
    <source>
        <dbReference type="ARBA" id="ARBA00049737"/>
    </source>
</evidence>
<evidence type="ECO:0000259" key="8">
    <source>
        <dbReference type="Pfam" id="PF13886"/>
    </source>
</evidence>
<dbReference type="HOGENOM" id="CLU_1648201_0_0_1"/>
<dbReference type="PANTHER" id="PTHR31247">
    <property type="entry name" value="TRANSMEMBRANE PROTEIN 198 FAMILY MEMBER"/>
    <property type="match status" value="1"/>
</dbReference>
<dbReference type="InterPro" id="IPR025256">
    <property type="entry name" value="TM7S3/TM198-like_dom"/>
</dbReference>
<dbReference type="PANTHER" id="PTHR31247:SF5">
    <property type="entry name" value="DUF4203 DOMAIN-CONTAINING PROTEIN"/>
    <property type="match status" value="1"/>
</dbReference>
<proteinExistence type="inferred from homology"/>
<name>K3WC70_GLOUD</name>
<dbReference type="AlphaFoldDB" id="K3WC70"/>
<accession>K3WC70</accession>
<dbReference type="VEuPathDB" id="FungiDB:PYU1_G002558"/>
<organism evidence="9 10">
    <name type="scientific">Globisporangium ultimum (strain ATCC 200006 / CBS 805.95 / DAOM BR144)</name>
    <name type="common">Pythium ultimum</name>
    <dbReference type="NCBI Taxonomy" id="431595"/>
    <lineage>
        <taxon>Eukaryota</taxon>
        <taxon>Sar</taxon>
        <taxon>Stramenopiles</taxon>
        <taxon>Oomycota</taxon>
        <taxon>Peronosporomycetes</taxon>
        <taxon>Pythiales</taxon>
        <taxon>Pythiaceae</taxon>
        <taxon>Globisporangium</taxon>
    </lineage>
</organism>
<dbReference type="Pfam" id="PF13886">
    <property type="entry name" value="TM7S3_TM198"/>
    <property type="match status" value="1"/>
</dbReference>
<dbReference type="eggNOG" id="ENOG502T3SS">
    <property type="taxonomic scope" value="Eukaryota"/>
</dbReference>
<feature type="transmembrane region" description="Helical" evidence="7">
    <location>
        <begin position="120"/>
        <end position="143"/>
    </location>
</feature>